<dbReference type="Pfam" id="PF13604">
    <property type="entry name" value="AAA_30"/>
    <property type="match status" value="1"/>
</dbReference>
<evidence type="ECO:0000256" key="2">
    <source>
        <dbReference type="ARBA" id="ARBA00022840"/>
    </source>
</evidence>
<evidence type="ECO:0000313" key="6">
    <source>
        <dbReference type="Proteomes" id="UP000203464"/>
    </source>
</evidence>
<dbReference type="SUPFAM" id="SSF52540">
    <property type="entry name" value="P-loop containing nucleoside triphosphate hydrolases"/>
    <property type="match status" value="2"/>
</dbReference>
<evidence type="ECO:0000313" key="5">
    <source>
        <dbReference type="EMBL" id="SMX44550.1"/>
    </source>
</evidence>
<reference evidence="6" key="1">
    <citation type="submission" date="2017-05" db="EMBL/GenBank/DDBJ databases">
        <authorList>
            <person name="Rodrigo-Torres L."/>
            <person name="Arahal R. D."/>
            <person name="Lucena T."/>
        </authorList>
    </citation>
    <scope>NUCLEOTIDE SEQUENCE [LARGE SCALE GENOMIC DNA]</scope>
    <source>
        <strain evidence="6">CECT 8868</strain>
    </source>
</reference>
<accession>A0A238KPH7</accession>
<dbReference type="EMBL" id="FXYD01000006">
    <property type="protein sequence ID" value="SMX44550.1"/>
    <property type="molecule type" value="Genomic_DNA"/>
</dbReference>
<dbReference type="PANTHER" id="PTHR43788:SF6">
    <property type="entry name" value="DNA HELICASE B"/>
    <property type="match status" value="1"/>
</dbReference>
<keyword evidence="5" id="KW-0347">Helicase</keyword>
<evidence type="ECO:0000256" key="1">
    <source>
        <dbReference type="ARBA" id="ARBA00022741"/>
    </source>
</evidence>
<keyword evidence="2" id="KW-0067">ATP-binding</keyword>
<dbReference type="GO" id="GO:0005524">
    <property type="term" value="F:ATP binding"/>
    <property type="evidence" value="ECO:0007669"/>
    <property type="project" value="UniProtKB-KW"/>
</dbReference>
<dbReference type="GO" id="GO:0003678">
    <property type="term" value="F:DNA helicase activity"/>
    <property type="evidence" value="ECO:0007669"/>
    <property type="project" value="UniProtKB-EC"/>
</dbReference>
<sequence>MILKGNQRANGQELAQHLLNAMDNEHVTLHELRGFLASDLADAFKESEAISLGTKCQQYLFSLNLNPPQTAKVTVAEFEVAIADIERRMGLSGQPRAIVFHEKKGRRHAHCVWSRIDTAKMRAINLPHFKRRLMDISRELYLEHGWEMPAGLRRAEDRSPNTYTHDEAGQAKRVERDPEQLKAMFRSCWEMSDSRKSFEAALLEQGFCLARGGRRGFVAVDVRGEIYSLSRWCRVKTKELRNRLGDGADLPDVEAARALLDEGIDPSFQSIREQNDFSDAKQDVFAQKLTELVSRQRRERQTLDESQDARRIKELTARHSKLPTGLRAAWARLTGQYQRLCDDAAAQAQACALRDQLECQALIDRHLAERRTLEREISFSDAQRALRDEFLGNATKERSTPYALDPRQPLILPHDISPFSVTQLKVQPDLILAHLNDKQAHFTRTDILRGLAEHISDPFDLRIASDLALASPELVQVKNDEGAEYTTRDFLEVTEALTTCTSEMAGSGGFKVNTSYVEQAIKRENTRLQKQIGASLSEEQVTAIHHILDPHQMSAVVGLAGAGKSTMLSVARVAWERQGYRVHGAALAGKAADSLQSASGIPSRTLASMEASWKSGYEPVGCGDIVVVDEAGMVGTRQLSRVTEQLRQRGCKLVLVGDPDQLQPIEAGTPFKDVVDANGAATLTEIRRQTSDWQRRASVDLANGRTSDALQSYASHGAVCNTRDRDHAIAALVDDYVADWHKNGDASSRLALAHRRVDVHAINQGIKAARANDDQPQTFFETDHGPRAFAEGDRILFTRNDATLGVRNGMLGTVETTGDDKLAIRFDVDDTGKQRQLRFSPSQFTAFDHGFAVSIHRSQGCTVDRSFVLSSRSLDKHLAYVALTRHRGETGFYTAPDIQHTRGQERRNRRSSKMFKARPQTRPR</sequence>
<dbReference type="Proteomes" id="UP000203464">
    <property type="component" value="Unassembled WGS sequence"/>
</dbReference>
<dbReference type="OrthoDB" id="1826980at2"/>
<dbReference type="InterPro" id="IPR050534">
    <property type="entry name" value="Coronavir_polyprotein_1ab"/>
</dbReference>
<dbReference type="Gene3D" id="3.40.50.300">
    <property type="entry name" value="P-loop containing nucleotide triphosphate hydrolases"/>
    <property type="match status" value="2"/>
</dbReference>
<organism evidence="5 6">
    <name type="scientific">Octadecabacter ascidiaceicola</name>
    <dbReference type="NCBI Taxonomy" id="1655543"/>
    <lineage>
        <taxon>Bacteria</taxon>
        <taxon>Pseudomonadati</taxon>
        <taxon>Pseudomonadota</taxon>
        <taxon>Alphaproteobacteria</taxon>
        <taxon>Rhodobacterales</taxon>
        <taxon>Roseobacteraceae</taxon>
        <taxon>Octadecabacter</taxon>
    </lineage>
</organism>
<dbReference type="RefSeq" id="WP_093997514.1">
    <property type="nucleotide sequence ID" value="NZ_FXYD01000006.1"/>
</dbReference>
<evidence type="ECO:0000259" key="4">
    <source>
        <dbReference type="Pfam" id="PF03432"/>
    </source>
</evidence>
<dbReference type="CDD" id="cd17933">
    <property type="entry name" value="DEXSc_RecD-like"/>
    <property type="match status" value="1"/>
</dbReference>
<dbReference type="CDD" id="cd18809">
    <property type="entry name" value="SF1_C_RecD"/>
    <property type="match status" value="1"/>
</dbReference>
<dbReference type="Pfam" id="PF03432">
    <property type="entry name" value="Relaxase"/>
    <property type="match status" value="1"/>
</dbReference>
<dbReference type="AlphaFoldDB" id="A0A238KPH7"/>
<gene>
    <name evidence="5" type="primary">recD2_2</name>
    <name evidence="5" type="ORF">OCA8868_03171</name>
</gene>
<keyword evidence="6" id="KW-1185">Reference proteome</keyword>
<dbReference type="Gene3D" id="2.30.30.940">
    <property type="match status" value="1"/>
</dbReference>
<feature type="domain" description="MobA/VirD2-like nuclease" evidence="4">
    <location>
        <begin position="24"/>
        <end position="146"/>
    </location>
</feature>
<dbReference type="GO" id="GO:0016787">
    <property type="term" value="F:hydrolase activity"/>
    <property type="evidence" value="ECO:0007669"/>
    <property type="project" value="UniProtKB-KW"/>
</dbReference>
<feature type="compositionally biased region" description="Basic residues" evidence="3">
    <location>
        <begin position="907"/>
        <end position="924"/>
    </location>
</feature>
<evidence type="ECO:0000256" key="3">
    <source>
        <dbReference type="SAM" id="MobiDB-lite"/>
    </source>
</evidence>
<dbReference type="EC" id="3.6.4.12" evidence="5"/>
<keyword evidence="1" id="KW-0547">Nucleotide-binding</keyword>
<dbReference type="InterPro" id="IPR005094">
    <property type="entry name" value="Endonuclease_MobA/VirD2"/>
</dbReference>
<dbReference type="InterPro" id="IPR027417">
    <property type="entry name" value="P-loop_NTPase"/>
</dbReference>
<keyword evidence="5" id="KW-0378">Hydrolase</keyword>
<feature type="region of interest" description="Disordered" evidence="3">
    <location>
        <begin position="899"/>
        <end position="924"/>
    </location>
</feature>
<name>A0A238KPH7_9RHOB</name>
<dbReference type="PANTHER" id="PTHR43788">
    <property type="entry name" value="DNA2/NAM7 HELICASE FAMILY MEMBER"/>
    <property type="match status" value="1"/>
</dbReference>
<protein>
    <submittedName>
        <fullName evidence="5">ATP-dependent RecD-like DNA helicase</fullName>
        <ecNumber evidence="5">3.6.4.12</ecNumber>
    </submittedName>
</protein>
<proteinExistence type="predicted"/>